<name>A0A518HM65_9BACT</name>
<comment type="cofactor">
    <cofactor evidence="1">
        <name>pyridoxal 5'-phosphate</name>
        <dbReference type="ChEBI" id="CHEBI:597326"/>
    </cofactor>
</comment>
<organism evidence="6 7">
    <name type="scientific">Stieleria neptunia</name>
    <dbReference type="NCBI Taxonomy" id="2527979"/>
    <lineage>
        <taxon>Bacteria</taxon>
        <taxon>Pseudomonadati</taxon>
        <taxon>Planctomycetota</taxon>
        <taxon>Planctomycetia</taxon>
        <taxon>Pirellulales</taxon>
        <taxon>Pirellulaceae</taxon>
        <taxon>Stieleria</taxon>
    </lineage>
</organism>
<evidence type="ECO:0000256" key="1">
    <source>
        <dbReference type="ARBA" id="ARBA00001933"/>
    </source>
</evidence>
<accession>A0A518HM65</accession>
<dbReference type="AlphaFoldDB" id="A0A518HM65"/>
<feature type="domain" description="Aminotransferase class I/classII large" evidence="5">
    <location>
        <begin position="69"/>
        <end position="409"/>
    </location>
</feature>
<gene>
    <name evidence="6" type="primary">avtA</name>
    <name evidence="6" type="ORF">Enr13x_17610</name>
</gene>
<dbReference type="Proteomes" id="UP000319004">
    <property type="component" value="Chromosome"/>
</dbReference>
<sequence length="425" mass="47250">MKHSLSTFGNRLALDSGIGELMQDLGETLASGDENLCMLGGGQPAHIPEVDRRWLARFQELADDPRRVASVLGDYQPPGGDAGFRDSVAKLFEREFGWPITAENVCITAGGQTAFFLLLNALAGKFDDGTERKVLLPIVPEYIGYADLATSSDLYRAVHPLIEKIGDHEFKYAIDFDALEIDDSIAAICLSRPTNPSSNVVSDAELEHLAQLAEENDIPLIVDNAYGDPFPGVIFTDSTPVWRPSMVLTYSLSKLGLPGTRTGIVIASEEMIQWIASMNAISSLANNNVGQAMIRPMIDSGEIISISHEVIRPFYETRSRHAHDWLVEALDDSVPYRIHRSEGAFFLWLWLEGLPISSAELYQRLKKRGVMVISGHYFFFGLPDDDWPHRNECLRISFTTSEHVLRRGIKILADEINQLFAQQAT</sequence>
<keyword evidence="2 6" id="KW-0032">Aminotransferase</keyword>
<dbReference type="GO" id="GO:0005829">
    <property type="term" value="C:cytosol"/>
    <property type="evidence" value="ECO:0007669"/>
    <property type="project" value="TreeGrafter"/>
</dbReference>
<evidence type="ECO:0000256" key="4">
    <source>
        <dbReference type="ARBA" id="ARBA00022898"/>
    </source>
</evidence>
<dbReference type="PANTHER" id="PTHR42790:SF4">
    <property type="entry name" value="VALINE--PYRUVATE AMINOTRANSFERASE"/>
    <property type="match status" value="1"/>
</dbReference>
<dbReference type="Gene3D" id="3.40.640.10">
    <property type="entry name" value="Type I PLP-dependent aspartate aminotransferase-like (Major domain)"/>
    <property type="match status" value="1"/>
</dbReference>
<evidence type="ECO:0000259" key="5">
    <source>
        <dbReference type="Pfam" id="PF00155"/>
    </source>
</evidence>
<dbReference type="KEGG" id="snep:Enr13x_17610"/>
<dbReference type="EC" id="2.6.1.66" evidence="6"/>
<dbReference type="CDD" id="cd00609">
    <property type="entry name" value="AAT_like"/>
    <property type="match status" value="1"/>
</dbReference>
<proteinExistence type="predicted"/>
<evidence type="ECO:0000313" key="7">
    <source>
        <dbReference type="Proteomes" id="UP000319004"/>
    </source>
</evidence>
<protein>
    <submittedName>
        <fullName evidence="6">Valine--pyruvate aminotransferase</fullName>
        <ecNumber evidence="6">2.6.1.66</ecNumber>
    </submittedName>
</protein>
<dbReference type="InterPro" id="IPR050859">
    <property type="entry name" value="Class-I_PLP-dep_aminotransf"/>
</dbReference>
<dbReference type="RefSeq" id="WP_145385582.1">
    <property type="nucleotide sequence ID" value="NZ_CP037423.1"/>
</dbReference>
<dbReference type="SUPFAM" id="SSF53383">
    <property type="entry name" value="PLP-dependent transferases"/>
    <property type="match status" value="1"/>
</dbReference>
<evidence type="ECO:0000256" key="3">
    <source>
        <dbReference type="ARBA" id="ARBA00022679"/>
    </source>
</evidence>
<keyword evidence="6" id="KW-0670">Pyruvate</keyword>
<dbReference type="OrthoDB" id="9813612at2"/>
<reference evidence="6 7" key="1">
    <citation type="submission" date="2019-03" db="EMBL/GenBank/DDBJ databases">
        <title>Deep-cultivation of Planctomycetes and their phenomic and genomic characterization uncovers novel biology.</title>
        <authorList>
            <person name="Wiegand S."/>
            <person name="Jogler M."/>
            <person name="Boedeker C."/>
            <person name="Pinto D."/>
            <person name="Vollmers J."/>
            <person name="Rivas-Marin E."/>
            <person name="Kohn T."/>
            <person name="Peeters S.H."/>
            <person name="Heuer A."/>
            <person name="Rast P."/>
            <person name="Oberbeckmann S."/>
            <person name="Bunk B."/>
            <person name="Jeske O."/>
            <person name="Meyerdierks A."/>
            <person name="Storesund J.E."/>
            <person name="Kallscheuer N."/>
            <person name="Luecker S."/>
            <person name="Lage O.M."/>
            <person name="Pohl T."/>
            <person name="Merkel B.J."/>
            <person name="Hornburger P."/>
            <person name="Mueller R.-W."/>
            <person name="Bruemmer F."/>
            <person name="Labrenz M."/>
            <person name="Spormann A.M."/>
            <person name="Op den Camp H."/>
            <person name="Overmann J."/>
            <person name="Amann R."/>
            <person name="Jetten M.S.M."/>
            <person name="Mascher T."/>
            <person name="Medema M.H."/>
            <person name="Devos D.P."/>
            <person name="Kaster A.-K."/>
            <person name="Ovreas L."/>
            <person name="Rohde M."/>
            <person name="Galperin M.Y."/>
            <person name="Jogler C."/>
        </authorList>
    </citation>
    <scope>NUCLEOTIDE SEQUENCE [LARGE SCALE GENOMIC DNA]</scope>
    <source>
        <strain evidence="6 7">Enr13</strain>
    </source>
</reference>
<dbReference type="GO" id="GO:0030170">
    <property type="term" value="F:pyridoxal phosphate binding"/>
    <property type="evidence" value="ECO:0007669"/>
    <property type="project" value="InterPro"/>
</dbReference>
<dbReference type="PANTHER" id="PTHR42790">
    <property type="entry name" value="AMINOTRANSFERASE"/>
    <property type="match status" value="1"/>
</dbReference>
<dbReference type="GO" id="GO:0009042">
    <property type="term" value="F:valine-pyruvate transaminase activity"/>
    <property type="evidence" value="ECO:0007669"/>
    <property type="project" value="UniProtKB-EC"/>
</dbReference>
<dbReference type="GO" id="GO:1901605">
    <property type="term" value="P:alpha-amino acid metabolic process"/>
    <property type="evidence" value="ECO:0007669"/>
    <property type="project" value="TreeGrafter"/>
</dbReference>
<dbReference type="EMBL" id="CP037423">
    <property type="protein sequence ID" value="QDV41918.1"/>
    <property type="molecule type" value="Genomic_DNA"/>
</dbReference>
<keyword evidence="3 6" id="KW-0808">Transferase</keyword>
<dbReference type="NCBIfam" id="NF006964">
    <property type="entry name" value="PRK09440.1-2"/>
    <property type="match status" value="1"/>
</dbReference>
<evidence type="ECO:0000313" key="6">
    <source>
        <dbReference type="EMBL" id="QDV41918.1"/>
    </source>
</evidence>
<dbReference type="InterPro" id="IPR015424">
    <property type="entry name" value="PyrdxlP-dep_Trfase"/>
</dbReference>
<keyword evidence="7" id="KW-1185">Reference proteome</keyword>
<dbReference type="NCBIfam" id="NF006967">
    <property type="entry name" value="PRK09440.1-5"/>
    <property type="match status" value="1"/>
</dbReference>
<keyword evidence="4" id="KW-0663">Pyridoxal phosphate</keyword>
<evidence type="ECO:0000256" key="2">
    <source>
        <dbReference type="ARBA" id="ARBA00022576"/>
    </source>
</evidence>
<dbReference type="InterPro" id="IPR015421">
    <property type="entry name" value="PyrdxlP-dep_Trfase_major"/>
</dbReference>
<dbReference type="Pfam" id="PF00155">
    <property type="entry name" value="Aminotran_1_2"/>
    <property type="match status" value="1"/>
</dbReference>
<dbReference type="InterPro" id="IPR004839">
    <property type="entry name" value="Aminotransferase_I/II_large"/>
</dbReference>